<gene>
    <name evidence="2" type="ORF">SJ2017_1131</name>
</gene>
<keyword evidence="1" id="KW-0732">Signal</keyword>
<evidence type="ECO:0000313" key="3">
    <source>
        <dbReference type="Proteomes" id="UP000191820"/>
    </source>
</evidence>
<proteinExistence type="predicted"/>
<sequence length="414" mass="47395">MKYWKRTGKWICILCLACHSATAAEHHFSGLIDVRASYTDGTESYVDGGLGKFRFDDGTQLSLSQVGLTYKVDWENAFSAHVTANGYLDNTRNDIGITEAFLNYRSLPWQNGLRLKGRLGLMYPDISLENIATAWSSPYTLSYSAINSWLGEEFRHLGAELTLERLGKFHNSKHDLALSAALFQYNDTAGAMLAWHGWTLSSRQTLLHESLPLSNMPSLAGGSLDDQADESDPFIELDDRFGYHVHGQWRFKGNGEVSLGYYDNNANTLVFKNGQYAWLTKFTHAGVKWRLPYQIELISQIMYGSTLMQSPEALDVVNNDYQAAFVLLTKRWDKHRLTIRAEDFEVSDNDATFDDNNNEQGNALTLSYQYRLQKSWFIQTEYNRIDATRDARVEQGLPKEMLEQQWQLATRWYF</sequence>
<dbReference type="Proteomes" id="UP000191820">
    <property type="component" value="Chromosome"/>
</dbReference>
<keyword evidence="3" id="KW-1185">Reference proteome</keyword>
<accession>A0ABN4YAM5</accession>
<evidence type="ECO:0000313" key="2">
    <source>
        <dbReference type="EMBL" id="ARD21458.1"/>
    </source>
</evidence>
<feature type="chain" id="PRO_5047159744" description="Porin" evidence="1">
    <location>
        <begin position="24"/>
        <end position="414"/>
    </location>
</feature>
<dbReference type="RefSeq" id="WP_080915161.1">
    <property type="nucleotide sequence ID" value="NZ_CP020472.1"/>
</dbReference>
<protein>
    <recommendedName>
        <fullName evidence="4">Porin</fullName>
    </recommendedName>
</protein>
<reference evidence="2 3" key="1">
    <citation type="submission" date="2017-03" db="EMBL/GenBank/DDBJ databases">
        <title>Genome sequencing of Shewanella japonica KCTC 22435.</title>
        <authorList>
            <person name="Kim K.M."/>
        </authorList>
    </citation>
    <scope>NUCLEOTIDE SEQUENCE [LARGE SCALE GENOMIC DNA]</scope>
    <source>
        <strain evidence="2 3">KCTC 22435</strain>
    </source>
</reference>
<evidence type="ECO:0000256" key="1">
    <source>
        <dbReference type="SAM" id="SignalP"/>
    </source>
</evidence>
<organism evidence="2 3">
    <name type="scientific">Shewanella japonica</name>
    <dbReference type="NCBI Taxonomy" id="93973"/>
    <lineage>
        <taxon>Bacteria</taxon>
        <taxon>Pseudomonadati</taxon>
        <taxon>Pseudomonadota</taxon>
        <taxon>Gammaproteobacteria</taxon>
        <taxon>Alteromonadales</taxon>
        <taxon>Shewanellaceae</taxon>
        <taxon>Shewanella</taxon>
    </lineage>
</organism>
<dbReference type="SUPFAM" id="SSF56935">
    <property type="entry name" value="Porins"/>
    <property type="match status" value="1"/>
</dbReference>
<dbReference type="EMBL" id="CP020472">
    <property type="protein sequence ID" value="ARD21458.1"/>
    <property type="molecule type" value="Genomic_DNA"/>
</dbReference>
<name>A0ABN4YAM5_9GAMM</name>
<evidence type="ECO:0008006" key="4">
    <source>
        <dbReference type="Google" id="ProtNLM"/>
    </source>
</evidence>
<feature type="signal peptide" evidence="1">
    <location>
        <begin position="1"/>
        <end position="23"/>
    </location>
</feature>